<keyword evidence="2" id="KW-1185">Reference proteome</keyword>
<organism evidence="1 2">
    <name type="scientific">Seminavis robusta</name>
    <dbReference type="NCBI Taxonomy" id="568900"/>
    <lineage>
        <taxon>Eukaryota</taxon>
        <taxon>Sar</taxon>
        <taxon>Stramenopiles</taxon>
        <taxon>Ochrophyta</taxon>
        <taxon>Bacillariophyta</taxon>
        <taxon>Bacillariophyceae</taxon>
        <taxon>Bacillariophycidae</taxon>
        <taxon>Naviculales</taxon>
        <taxon>Naviculaceae</taxon>
        <taxon>Seminavis</taxon>
    </lineage>
</organism>
<protein>
    <submittedName>
        <fullName evidence="1">Uncharacterized protein</fullName>
    </submittedName>
</protein>
<evidence type="ECO:0000313" key="2">
    <source>
        <dbReference type="Proteomes" id="UP001153069"/>
    </source>
</evidence>
<comment type="caution">
    <text evidence="1">The sequence shown here is derived from an EMBL/GenBank/DDBJ whole genome shotgun (WGS) entry which is preliminary data.</text>
</comment>
<gene>
    <name evidence="1" type="ORF">SEMRO_1167_G248330.1</name>
</gene>
<name>A0A9N8EL95_9STRA</name>
<sequence length="150" mass="16228">MTPFSGAAFAAAPSGARGSFGSPVVETRWLCPCQYTLGKVVILRWFLCWGVPNVGLDNGAVSCSSLINHHQTSQQVHQLPSYMILVRTIIVLSHGLMVPPPSSCCPPCCFVLEHFQAAEAAVKPTSGRFYLAFGNARLILVGRNRWLVGL</sequence>
<accession>A0A9N8EL95</accession>
<evidence type="ECO:0000313" key="1">
    <source>
        <dbReference type="EMBL" id="CAB9521129.1"/>
    </source>
</evidence>
<dbReference type="AlphaFoldDB" id="A0A9N8EL95"/>
<dbReference type="EMBL" id="CAICTM010001165">
    <property type="protein sequence ID" value="CAB9521129.1"/>
    <property type="molecule type" value="Genomic_DNA"/>
</dbReference>
<proteinExistence type="predicted"/>
<dbReference type="Proteomes" id="UP001153069">
    <property type="component" value="Unassembled WGS sequence"/>
</dbReference>
<reference evidence="1" key="1">
    <citation type="submission" date="2020-06" db="EMBL/GenBank/DDBJ databases">
        <authorList>
            <consortium name="Plant Systems Biology data submission"/>
        </authorList>
    </citation>
    <scope>NUCLEOTIDE SEQUENCE</scope>
    <source>
        <strain evidence="1">D6</strain>
    </source>
</reference>